<accession>A0A1E4T2V8</accession>
<keyword evidence="2" id="KW-1185">Reference proteome</keyword>
<sequence length="56" mass="6429">MKRDGFFNDGPFLQGCLIINEKVGFFRFGSIICGEADYYRFGQILKMRSIKSEKVG</sequence>
<organism evidence="1 2">
    <name type="scientific">[Candida] arabinofermentans NRRL YB-2248</name>
    <dbReference type="NCBI Taxonomy" id="983967"/>
    <lineage>
        <taxon>Eukaryota</taxon>
        <taxon>Fungi</taxon>
        <taxon>Dikarya</taxon>
        <taxon>Ascomycota</taxon>
        <taxon>Saccharomycotina</taxon>
        <taxon>Pichiomycetes</taxon>
        <taxon>Pichiales</taxon>
        <taxon>Pichiaceae</taxon>
        <taxon>Ogataea</taxon>
        <taxon>Ogataea/Candida clade</taxon>
    </lineage>
</organism>
<gene>
    <name evidence="1" type="ORF">CANARDRAFT_28127</name>
</gene>
<name>A0A1E4T2V8_9ASCO</name>
<dbReference type="EMBL" id="KV453851">
    <property type="protein sequence ID" value="ODV86087.1"/>
    <property type="molecule type" value="Genomic_DNA"/>
</dbReference>
<reference evidence="2" key="1">
    <citation type="submission" date="2016-04" db="EMBL/GenBank/DDBJ databases">
        <title>Comparative genomics of biotechnologically important yeasts.</title>
        <authorList>
            <consortium name="DOE Joint Genome Institute"/>
            <person name="Riley R."/>
            <person name="Haridas S."/>
            <person name="Wolfe K.H."/>
            <person name="Lopes M.R."/>
            <person name="Hittinger C.T."/>
            <person name="Goker M."/>
            <person name="Salamov A."/>
            <person name="Wisecaver J."/>
            <person name="Long T.M."/>
            <person name="Aerts A.L."/>
            <person name="Barry K."/>
            <person name="Choi C."/>
            <person name="Clum A."/>
            <person name="Coughlan A.Y."/>
            <person name="Deshpande S."/>
            <person name="Douglass A.P."/>
            <person name="Hanson S.J."/>
            <person name="Klenk H.-P."/>
            <person name="Labutti K."/>
            <person name="Lapidus A."/>
            <person name="Lindquist E."/>
            <person name="Lipzen A."/>
            <person name="Meier-Kolthoff J.P."/>
            <person name="Ohm R.A."/>
            <person name="Otillar R.P."/>
            <person name="Pangilinan J."/>
            <person name="Peng Y."/>
            <person name="Rokas A."/>
            <person name="Rosa C.A."/>
            <person name="Scheuner C."/>
            <person name="Sibirny A.A."/>
            <person name="Slot J.C."/>
            <person name="Stielow J.B."/>
            <person name="Sun H."/>
            <person name="Kurtzman C.P."/>
            <person name="Blackwell M."/>
            <person name="Grigoriev I.V."/>
            <person name="Jeffries T.W."/>
        </authorList>
    </citation>
    <scope>NUCLEOTIDE SEQUENCE [LARGE SCALE GENOMIC DNA]</scope>
    <source>
        <strain evidence="2">NRRL YB-2248</strain>
    </source>
</reference>
<dbReference type="AlphaFoldDB" id="A0A1E4T2V8"/>
<evidence type="ECO:0000313" key="1">
    <source>
        <dbReference type="EMBL" id="ODV86087.1"/>
    </source>
</evidence>
<proteinExistence type="predicted"/>
<evidence type="ECO:0000313" key="2">
    <source>
        <dbReference type="Proteomes" id="UP000094801"/>
    </source>
</evidence>
<protein>
    <submittedName>
        <fullName evidence="1">Uncharacterized protein</fullName>
    </submittedName>
</protein>
<dbReference type="Proteomes" id="UP000094801">
    <property type="component" value="Unassembled WGS sequence"/>
</dbReference>